<feature type="compositionally biased region" description="Polar residues" evidence="1">
    <location>
        <begin position="86"/>
        <end position="95"/>
    </location>
</feature>
<dbReference type="EMBL" id="JAVRHT010000023">
    <property type="protein sequence ID" value="MDT0632197.1"/>
    <property type="molecule type" value="Genomic_DNA"/>
</dbReference>
<feature type="signal peptide" evidence="2">
    <location>
        <begin position="1"/>
        <end position="18"/>
    </location>
</feature>
<evidence type="ECO:0000256" key="2">
    <source>
        <dbReference type="SAM" id="SignalP"/>
    </source>
</evidence>
<comment type="caution">
    <text evidence="3">The sequence shown here is derived from an EMBL/GenBank/DDBJ whole genome shotgun (WGS) entry which is preliminary data.</text>
</comment>
<evidence type="ECO:0000313" key="3">
    <source>
        <dbReference type="EMBL" id="MDT0632197.1"/>
    </source>
</evidence>
<proteinExistence type="predicted"/>
<reference evidence="3 4" key="1">
    <citation type="submission" date="2023-09" db="EMBL/GenBank/DDBJ databases">
        <authorList>
            <person name="Rey-Velasco X."/>
        </authorList>
    </citation>
    <scope>NUCLEOTIDE SEQUENCE [LARGE SCALE GENOMIC DNA]</scope>
    <source>
        <strain evidence="3 4">F394</strain>
    </source>
</reference>
<keyword evidence="4" id="KW-1185">Reference proteome</keyword>
<dbReference type="Proteomes" id="UP001267426">
    <property type="component" value="Unassembled WGS sequence"/>
</dbReference>
<feature type="compositionally biased region" description="Low complexity" evidence="1">
    <location>
        <begin position="66"/>
        <end position="81"/>
    </location>
</feature>
<dbReference type="PROSITE" id="PS51257">
    <property type="entry name" value="PROKAR_LIPOPROTEIN"/>
    <property type="match status" value="1"/>
</dbReference>
<name>A0ABU3BSD3_9BACT</name>
<protein>
    <recommendedName>
        <fullName evidence="5">Lipoprotein</fullName>
    </recommendedName>
</protein>
<keyword evidence="2" id="KW-0732">Signal</keyword>
<feature type="region of interest" description="Disordered" evidence="1">
    <location>
        <begin position="66"/>
        <end position="108"/>
    </location>
</feature>
<feature type="chain" id="PRO_5046392977" description="Lipoprotein" evidence="2">
    <location>
        <begin position="19"/>
        <end position="108"/>
    </location>
</feature>
<dbReference type="RefSeq" id="WP_311663880.1">
    <property type="nucleotide sequence ID" value="NZ_JAVRHT010000023.1"/>
</dbReference>
<evidence type="ECO:0000256" key="1">
    <source>
        <dbReference type="SAM" id="MobiDB-lite"/>
    </source>
</evidence>
<accession>A0ABU3BSD3</accession>
<gene>
    <name evidence="3" type="ORF">RM540_10615</name>
</gene>
<evidence type="ECO:0000313" key="4">
    <source>
        <dbReference type="Proteomes" id="UP001267426"/>
    </source>
</evidence>
<organism evidence="3 4">
    <name type="scientific">Rubrivirga litoralis</name>
    <dbReference type="NCBI Taxonomy" id="3075598"/>
    <lineage>
        <taxon>Bacteria</taxon>
        <taxon>Pseudomonadati</taxon>
        <taxon>Rhodothermota</taxon>
        <taxon>Rhodothermia</taxon>
        <taxon>Rhodothermales</taxon>
        <taxon>Rubricoccaceae</taxon>
        <taxon>Rubrivirga</taxon>
    </lineage>
</organism>
<evidence type="ECO:0008006" key="5">
    <source>
        <dbReference type="Google" id="ProtNLM"/>
    </source>
</evidence>
<sequence>MTLRVLAFAAALALPALAGCTWEGRPDGAQAVHTPRGDYYGDVRRSNGVSDVPVVDVPVVEPGLGDEALPSAAATADAPVPLDQPAPTTGTADNTTEVEEALTPGTEQ</sequence>